<name>A0A5J9V8X4_9POAL</name>
<dbReference type="EMBL" id="RWGY01000011">
    <property type="protein sequence ID" value="TVU32068.1"/>
    <property type="molecule type" value="Genomic_DNA"/>
</dbReference>
<dbReference type="AlphaFoldDB" id="A0A5J9V8X4"/>
<dbReference type="Gramene" id="TVU32068">
    <property type="protein sequence ID" value="TVU32068"/>
    <property type="gene ID" value="EJB05_23786"/>
</dbReference>
<gene>
    <name evidence="1" type="ORF">EJB05_23786</name>
</gene>
<evidence type="ECO:0000313" key="2">
    <source>
        <dbReference type="Proteomes" id="UP000324897"/>
    </source>
</evidence>
<dbReference type="Proteomes" id="UP000324897">
    <property type="component" value="Chromosome 1"/>
</dbReference>
<protein>
    <submittedName>
        <fullName evidence="1">Uncharacterized protein</fullName>
    </submittedName>
</protein>
<organism evidence="1 2">
    <name type="scientific">Eragrostis curvula</name>
    <name type="common">weeping love grass</name>
    <dbReference type="NCBI Taxonomy" id="38414"/>
    <lineage>
        <taxon>Eukaryota</taxon>
        <taxon>Viridiplantae</taxon>
        <taxon>Streptophyta</taxon>
        <taxon>Embryophyta</taxon>
        <taxon>Tracheophyta</taxon>
        <taxon>Spermatophyta</taxon>
        <taxon>Magnoliopsida</taxon>
        <taxon>Liliopsida</taxon>
        <taxon>Poales</taxon>
        <taxon>Poaceae</taxon>
        <taxon>PACMAD clade</taxon>
        <taxon>Chloridoideae</taxon>
        <taxon>Eragrostideae</taxon>
        <taxon>Eragrostidinae</taxon>
        <taxon>Eragrostis</taxon>
    </lineage>
</organism>
<comment type="caution">
    <text evidence="1">The sequence shown here is derived from an EMBL/GenBank/DDBJ whole genome shotgun (WGS) entry which is preliminary data.</text>
</comment>
<keyword evidence="2" id="KW-1185">Reference proteome</keyword>
<reference evidence="1 2" key="1">
    <citation type="journal article" date="2019" name="Sci. Rep.">
        <title>A high-quality genome of Eragrostis curvula grass provides insights into Poaceae evolution and supports new strategies to enhance forage quality.</title>
        <authorList>
            <person name="Carballo J."/>
            <person name="Santos B.A.C.M."/>
            <person name="Zappacosta D."/>
            <person name="Garbus I."/>
            <person name="Selva J.P."/>
            <person name="Gallo C.A."/>
            <person name="Diaz A."/>
            <person name="Albertini E."/>
            <person name="Caccamo M."/>
            <person name="Echenique V."/>
        </authorList>
    </citation>
    <scope>NUCLEOTIDE SEQUENCE [LARGE SCALE GENOMIC DNA]</scope>
    <source>
        <strain evidence="2">cv. Victoria</strain>
        <tissue evidence="1">Leaf</tissue>
    </source>
</reference>
<proteinExistence type="predicted"/>
<evidence type="ECO:0000313" key="1">
    <source>
        <dbReference type="EMBL" id="TVU32068.1"/>
    </source>
</evidence>
<sequence>MVRRTETLQLARTRRLGWIHARRGPAGWRLGSGNPWTRCNTGKNKNESVPQETQATTAILVYAAKAHNKIQSFHELAMLSLGKGLWLQTFSHKKGLSQVEFFPP</sequence>
<accession>A0A5J9V8X4</accession>